<keyword evidence="9" id="KW-0325">Glycoprotein</keyword>
<dbReference type="InParanoid" id="A0A6P9ECS1"/>
<dbReference type="Pfam" id="PF13456">
    <property type="entry name" value="RVT_3"/>
    <property type="match status" value="1"/>
</dbReference>
<dbReference type="SUPFAM" id="SSF52047">
    <property type="entry name" value="RNI-like"/>
    <property type="match status" value="1"/>
</dbReference>
<dbReference type="GeneID" id="118348210"/>
<dbReference type="InterPro" id="IPR046956">
    <property type="entry name" value="RLP23-like"/>
</dbReference>
<keyword evidence="8" id="KW-0675">Receptor</keyword>
<keyword evidence="4" id="KW-0732">Signal</keyword>
<evidence type="ECO:0000256" key="5">
    <source>
        <dbReference type="ARBA" id="ARBA00022737"/>
    </source>
</evidence>
<dbReference type="OrthoDB" id="1394818at2759"/>
<dbReference type="SUPFAM" id="SSF53098">
    <property type="entry name" value="Ribonuclease H-like"/>
    <property type="match status" value="1"/>
</dbReference>
<dbReference type="InterPro" id="IPR001611">
    <property type="entry name" value="Leu-rich_rpt"/>
</dbReference>
<dbReference type="InterPro" id="IPR036397">
    <property type="entry name" value="RNaseH_sf"/>
</dbReference>
<evidence type="ECO:0000256" key="1">
    <source>
        <dbReference type="ARBA" id="ARBA00004479"/>
    </source>
</evidence>
<dbReference type="RefSeq" id="XP_035545131.1">
    <property type="nucleotide sequence ID" value="XM_035689238.1"/>
</dbReference>
<evidence type="ECO:0000256" key="7">
    <source>
        <dbReference type="ARBA" id="ARBA00023136"/>
    </source>
</evidence>
<dbReference type="Pfam" id="PF13855">
    <property type="entry name" value="LRR_8"/>
    <property type="match status" value="1"/>
</dbReference>
<keyword evidence="3" id="KW-0812">Transmembrane</keyword>
<dbReference type="PANTHER" id="PTHR48061:SF2">
    <property type="entry name" value="RECEPTOR LIKE PROTEIN 30-LIKE"/>
    <property type="match status" value="1"/>
</dbReference>
<evidence type="ECO:0000259" key="10">
    <source>
        <dbReference type="PROSITE" id="PS50879"/>
    </source>
</evidence>
<name>A0A6P9ECS1_JUGRE</name>
<dbReference type="InterPro" id="IPR012337">
    <property type="entry name" value="RNaseH-like_sf"/>
</dbReference>
<evidence type="ECO:0000256" key="6">
    <source>
        <dbReference type="ARBA" id="ARBA00022989"/>
    </source>
</evidence>
<proteinExistence type="predicted"/>
<dbReference type="Pfam" id="PF08263">
    <property type="entry name" value="LRRNT_2"/>
    <property type="match status" value="1"/>
</dbReference>
<dbReference type="Gene3D" id="3.80.10.10">
    <property type="entry name" value="Ribonuclease Inhibitor"/>
    <property type="match status" value="4"/>
</dbReference>
<evidence type="ECO:0000256" key="8">
    <source>
        <dbReference type="ARBA" id="ARBA00023170"/>
    </source>
</evidence>
<dbReference type="PANTHER" id="PTHR48061">
    <property type="entry name" value="LEUCINE-RICH REPEAT RECEPTOR PROTEIN KINASE EMS1-LIKE-RELATED"/>
    <property type="match status" value="1"/>
</dbReference>
<dbReference type="GO" id="GO:0004523">
    <property type="term" value="F:RNA-DNA hybrid ribonuclease activity"/>
    <property type="evidence" value="ECO:0007669"/>
    <property type="project" value="InterPro"/>
</dbReference>
<comment type="subcellular location">
    <subcellularLocation>
        <location evidence="1">Membrane</location>
        <topology evidence="1">Single-pass type I membrane protein</topology>
    </subcellularLocation>
</comment>
<sequence>MDILHRLDIPVLFPKPKRVRVVKWHQPPQGWVKLNTDGSSFGNPGTSGVGGVIRDEDGRLLLAYSVPLGLGTNNFAEFSSLLEGVRRCHALGFYRVQIETDSQLVVNWIVKNKCPIWYLEDFWEDLQEHLNSLEYTVTHIFREGNVVADFLAKCGAEGLNSDWSDIHMLPSLLRGLLRMDKLDTEALSDSWSKLEQISNLVSKKQSLYPVSLGNSIRSSASKAASGDVIRERSVEKLFSNLKRAAEQEHKTKMEPDSNVKSLKNKLVFNDALSAKLVHWNDSANCCSWEGVTCNEGRVIGLDLSNESISGVLDNSSSLFNLHHLQKLNLAYNEFDSSQIPSQFTKLSNLTYLNLSTAGFAGQIPLEISHLKRLATLDLSIHSYRSTYLLMPEKPNLSTLVQNLSGLRELHLDGNLQSLSVIHLADNQFFVPVPEFFADFKNLTSLSFTSSKLNGKFPEKIFQIPTLQRIELSGNSMLQGSLSEFPWNGNLRTLELGGTFFSGTLSDSIGNLKMLAIVDLYSCNFNGSIPKSMATLTQLVYLDMSYNNFTGPIPSFSMAKRLTEIYLTRNDLTGKITSTQWKELRNLEILDLGYNSLEGGLPISLFSLPLLLELRLSNNRFSGQLDEFSNVSSHPLYILDLSNNNLEGPVPMSVFEL</sequence>
<dbReference type="AlphaFoldDB" id="A0A6P9ECS1"/>
<reference evidence="12" key="1">
    <citation type="submission" date="2025-08" db="UniProtKB">
        <authorList>
            <consortium name="RefSeq"/>
        </authorList>
    </citation>
    <scope>IDENTIFICATION</scope>
    <source>
        <tissue evidence="12">Leaves</tissue>
    </source>
</reference>
<gene>
    <name evidence="12" type="primary">LOC118348210</name>
</gene>
<dbReference type="CDD" id="cd06222">
    <property type="entry name" value="RNase_H_like"/>
    <property type="match status" value="1"/>
</dbReference>
<feature type="domain" description="RNase H type-1" evidence="10">
    <location>
        <begin position="28"/>
        <end position="157"/>
    </location>
</feature>
<dbReference type="GO" id="GO:0003676">
    <property type="term" value="F:nucleic acid binding"/>
    <property type="evidence" value="ECO:0007669"/>
    <property type="project" value="InterPro"/>
</dbReference>
<dbReference type="InterPro" id="IPR032675">
    <property type="entry name" value="LRR_dom_sf"/>
</dbReference>
<keyword evidence="11" id="KW-1185">Reference proteome</keyword>
<dbReference type="InterPro" id="IPR044730">
    <property type="entry name" value="RNase_H-like_dom_plant"/>
</dbReference>
<dbReference type="GO" id="GO:0016020">
    <property type="term" value="C:membrane"/>
    <property type="evidence" value="ECO:0007669"/>
    <property type="project" value="UniProtKB-SubCell"/>
</dbReference>
<organism evidence="11 12">
    <name type="scientific">Juglans regia</name>
    <name type="common">English walnut</name>
    <dbReference type="NCBI Taxonomy" id="51240"/>
    <lineage>
        <taxon>Eukaryota</taxon>
        <taxon>Viridiplantae</taxon>
        <taxon>Streptophyta</taxon>
        <taxon>Embryophyta</taxon>
        <taxon>Tracheophyta</taxon>
        <taxon>Spermatophyta</taxon>
        <taxon>Magnoliopsida</taxon>
        <taxon>eudicotyledons</taxon>
        <taxon>Gunneridae</taxon>
        <taxon>Pentapetalae</taxon>
        <taxon>rosids</taxon>
        <taxon>fabids</taxon>
        <taxon>Fagales</taxon>
        <taxon>Juglandaceae</taxon>
        <taxon>Juglans</taxon>
    </lineage>
</organism>
<dbReference type="Pfam" id="PF00560">
    <property type="entry name" value="LRR_1"/>
    <property type="match status" value="3"/>
</dbReference>
<dbReference type="InterPro" id="IPR002156">
    <property type="entry name" value="RNaseH_domain"/>
</dbReference>
<evidence type="ECO:0000256" key="9">
    <source>
        <dbReference type="ARBA" id="ARBA00023180"/>
    </source>
</evidence>
<dbReference type="FunFam" id="3.80.10.10:FF:000041">
    <property type="entry name" value="LRR receptor-like serine/threonine-protein kinase ERECTA"/>
    <property type="match status" value="1"/>
</dbReference>
<evidence type="ECO:0000313" key="12">
    <source>
        <dbReference type="RefSeq" id="XP_035545131.1"/>
    </source>
</evidence>
<keyword evidence="7" id="KW-0472">Membrane</keyword>
<evidence type="ECO:0000256" key="2">
    <source>
        <dbReference type="ARBA" id="ARBA00022614"/>
    </source>
</evidence>
<dbReference type="Gene3D" id="3.30.420.10">
    <property type="entry name" value="Ribonuclease H-like superfamily/Ribonuclease H"/>
    <property type="match status" value="1"/>
</dbReference>
<keyword evidence="2" id="KW-0433">Leucine-rich repeat</keyword>
<keyword evidence="5" id="KW-0677">Repeat</keyword>
<accession>A0A6P9ECS1</accession>
<dbReference type="KEGG" id="jre:118348210"/>
<evidence type="ECO:0000256" key="4">
    <source>
        <dbReference type="ARBA" id="ARBA00022729"/>
    </source>
</evidence>
<keyword evidence="6" id="KW-1133">Transmembrane helix</keyword>
<dbReference type="InterPro" id="IPR013210">
    <property type="entry name" value="LRR_N_plant-typ"/>
</dbReference>
<dbReference type="Proteomes" id="UP000235220">
    <property type="component" value="Chromosome 4"/>
</dbReference>
<evidence type="ECO:0000313" key="11">
    <source>
        <dbReference type="Proteomes" id="UP000235220"/>
    </source>
</evidence>
<evidence type="ECO:0000256" key="3">
    <source>
        <dbReference type="ARBA" id="ARBA00022692"/>
    </source>
</evidence>
<dbReference type="PROSITE" id="PS50879">
    <property type="entry name" value="RNASE_H_1"/>
    <property type="match status" value="1"/>
</dbReference>
<protein>
    <submittedName>
        <fullName evidence="12">Receptor-like protein 7</fullName>
    </submittedName>
</protein>